<dbReference type="EMBL" id="JASBWR010000055">
    <property type="protein sequence ID" value="KAJ9101928.1"/>
    <property type="molecule type" value="Genomic_DNA"/>
</dbReference>
<name>A0ACC2VS53_9TREE</name>
<comment type="caution">
    <text evidence="1">The sequence shown here is derived from an EMBL/GenBank/DDBJ whole genome shotgun (WGS) entry which is preliminary data.</text>
</comment>
<evidence type="ECO:0000313" key="2">
    <source>
        <dbReference type="Proteomes" id="UP001241377"/>
    </source>
</evidence>
<protein>
    <submittedName>
        <fullName evidence="1">Uncharacterized protein</fullName>
    </submittedName>
</protein>
<proteinExistence type="predicted"/>
<reference evidence="1" key="1">
    <citation type="submission" date="2023-04" db="EMBL/GenBank/DDBJ databases">
        <title>Draft Genome sequencing of Naganishia species isolated from polar environments using Oxford Nanopore Technology.</title>
        <authorList>
            <person name="Leo P."/>
            <person name="Venkateswaran K."/>
        </authorList>
    </citation>
    <scope>NUCLEOTIDE SEQUENCE</scope>
    <source>
        <strain evidence="1">MNA-CCFEE 5261</strain>
    </source>
</reference>
<evidence type="ECO:0000313" key="1">
    <source>
        <dbReference type="EMBL" id="KAJ9101928.1"/>
    </source>
</evidence>
<accession>A0ACC2VS53</accession>
<sequence length="257" mass="28956">MTSESMAQEKKALVEQAEALVKEHMAKPQATWLIICMVAELAVDRVRRTALKLAIAFKSDSHADSQEFPMPDMLLVELVALFHDMADAKYAETSSLESTLSPFLASELATRLLTPEQICLLLTIIPRISWSTEKKLRAAGKWNTMIDEMRKDGGWTELAVVQDADRLDAIGAFGIMRCCAYSSATNRPLYIPAEEVISAQKTDAHKALVDSSAIQHFHDKLLHIRDRMKTPLGKQEAQRRHETMQYFLQEIDHEFAA</sequence>
<organism evidence="1 2">
    <name type="scientific">Naganishia cerealis</name>
    <dbReference type="NCBI Taxonomy" id="610337"/>
    <lineage>
        <taxon>Eukaryota</taxon>
        <taxon>Fungi</taxon>
        <taxon>Dikarya</taxon>
        <taxon>Basidiomycota</taxon>
        <taxon>Agaricomycotina</taxon>
        <taxon>Tremellomycetes</taxon>
        <taxon>Filobasidiales</taxon>
        <taxon>Filobasidiaceae</taxon>
        <taxon>Naganishia</taxon>
    </lineage>
</organism>
<keyword evidence="2" id="KW-1185">Reference proteome</keyword>
<gene>
    <name evidence="1" type="ORF">QFC19_005009</name>
</gene>
<dbReference type="Proteomes" id="UP001241377">
    <property type="component" value="Unassembled WGS sequence"/>
</dbReference>